<dbReference type="InterPro" id="IPR025665">
    <property type="entry name" value="Beta-barrel_OMP_2"/>
</dbReference>
<evidence type="ECO:0000259" key="1">
    <source>
        <dbReference type="Pfam" id="PF13568"/>
    </source>
</evidence>
<dbReference type="Proteomes" id="UP000652231">
    <property type="component" value="Unassembled WGS sequence"/>
</dbReference>
<accession>A0A8J2V8J6</accession>
<comment type="caution">
    <text evidence="2">The sequence shown here is derived from an EMBL/GenBank/DDBJ whole genome shotgun (WGS) entry which is preliminary data.</text>
</comment>
<dbReference type="AlphaFoldDB" id="A0A8J2V8J6"/>
<dbReference type="Pfam" id="PF13568">
    <property type="entry name" value="OMP_b-brl_2"/>
    <property type="match status" value="1"/>
</dbReference>
<keyword evidence="3" id="KW-1185">Reference proteome</keyword>
<dbReference type="EMBL" id="BMGK01000001">
    <property type="protein sequence ID" value="GGD82688.1"/>
    <property type="molecule type" value="Genomic_DNA"/>
</dbReference>
<feature type="domain" description="Outer membrane protein beta-barrel" evidence="1">
    <location>
        <begin position="7"/>
        <end position="190"/>
    </location>
</feature>
<evidence type="ECO:0000313" key="3">
    <source>
        <dbReference type="Proteomes" id="UP000652231"/>
    </source>
</evidence>
<reference evidence="2" key="2">
    <citation type="submission" date="2020-09" db="EMBL/GenBank/DDBJ databases">
        <authorList>
            <person name="Sun Q."/>
            <person name="Zhou Y."/>
        </authorList>
    </citation>
    <scope>NUCLEOTIDE SEQUENCE</scope>
    <source>
        <strain evidence="2">CGMCC 1.12924</strain>
    </source>
</reference>
<protein>
    <recommendedName>
        <fullName evidence="1">Outer membrane protein beta-barrel domain-containing protein</fullName>
    </recommendedName>
</protein>
<evidence type="ECO:0000313" key="2">
    <source>
        <dbReference type="EMBL" id="GGD82688.1"/>
    </source>
</evidence>
<reference evidence="2" key="1">
    <citation type="journal article" date="2014" name="Int. J. Syst. Evol. Microbiol.">
        <title>Complete genome sequence of Corynebacterium casei LMG S-19264T (=DSM 44701T), isolated from a smear-ripened cheese.</title>
        <authorList>
            <consortium name="US DOE Joint Genome Institute (JGI-PGF)"/>
            <person name="Walter F."/>
            <person name="Albersmeier A."/>
            <person name="Kalinowski J."/>
            <person name="Ruckert C."/>
        </authorList>
    </citation>
    <scope>NUCLEOTIDE SEQUENCE</scope>
    <source>
        <strain evidence="2">CGMCC 1.12924</strain>
    </source>
</reference>
<sequence length="216" mass="25349">MAQNTDEQNKATVDSLYREDQFYVGITVNFLNQRPKGVKTESFVGSMHFGFLRDMPINERRNIALAAGLGYAYNNYGHNLFVGNNQNDESVFIVLNDDFDFDKNRFETHEIELPLELRWRTSTPESYKFWRIYGGVKLGYVFYFKSVFKNDNEKLKYSTIDEFNRLRYTAFMNFGFNNINFQVQYNINSFFNSDATVEGVPINMTAIKIGLMFYIL</sequence>
<name>A0A8J2V8J6_9FLAO</name>
<gene>
    <name evidence="2" type="ORF">GCM10011312_03570</name>
</gene>
<organism evidence="2 3">
    <name type="scientific">Planktosalinus lacus</name>
    <dbReference type="NCBI Taxonomy" id="1526573"/>
    <lineage>
        <taxon>Bacteria</taxon>
        <taxon>Pseudomonadati</taxon>
        <taxon>Bacteroidota</taxon>
        <taxon>Flavobacteriia</taxon>
        <taxon>Flavobacteriales</taxon>
        <taxon>Flavobacteriaceae</taxon>
        <taxon>Planktosalinus</taxon>
    </lineage>
</organism>
<proteinExistence type="predicted"/>